<accession>A7F1A8</accession>
<dbReference type="InParanoid" id="A7F1A8"/>
<reference evidence="2" key="1">
    <citation type="journal article" date="2011" name="PLoS Genet.">
        <title>Genomic analysis of the necrotrophic fungal pathogens Sclerotinia sclerotiorum and Botrytis cinerea.</title>
        <authorList>
            <person name="Amselem J."/>
            <person name="Cuomo C.A."/>
            <person name="van Kan J.A."/>
            <person name="Viaud M."/>
            <person name="Benito E.P."/>
            <person name="Couloux A."/>
            <person name="Coutinho P.M."/>
            <person name="de Vries R.P."/>
            <person name="Dyer P.S."/>
            <person name="Fillinger S."/>
            <person name="Fournier E."/>
            <person name="Gout L."/>
            <person name="Hahn M."/>
            <person name="Kohn L."/>
            <person name="Lapalu N."/>
            <person name="Plummer K.M."/>
            <person name="Pradier J.M."/>
            <person name="Quevillon E."/>
            <person name="Sharon A."/>
            <person name="Simon A."/>
            <person name="ten Have A."/>
            <person name="Tudzynski B."/>
            <person name="Tudzynski P."/>
            <person name="Wincker P."/>
            <person name="Andrew M."/>
            <person name="Anthouard V."/>
            <person name="Beever R.E."/>
            <person name="Beffa R."/>
            <person name="Benoit I."/>
            <person name="Bouzid O."/>
            <person name="Brault B."/>
            <person name="Chen Z."/>
            <person name="Choquer M."/>
            <person name="Collemare J."/>
            <person name="Cotton P."/>
            <person name="Danchin E.G."/>
            <person name="Da Silva C."/>
            <person name="Gautier A."/>
            <person name="Giraud C."/>
            <person name="Giraud T."/>
            <person name="Gonzalez C."/>
            <person name="Grossetete S."/>
            <person name="Guldener U."/>
            <person name="Henrissat B."/>
            <person name="Howlett B.J."/>
            <person name="Kodira C."/>
            <person name="Kretschmer M."/>
            <person name="Lappartient A."/>
            <person name="Leroch M."/>
            <person name="Levis C."/>
            <person name="Mauceli E."/>
            <person name="Neuveglise C."/>
            <person name="Oeser B."/>
            <person name="Pearson M."/>
            <person name="Poulain J."/>
            <person name="Poussereau N."/>
            <person name="Quesneville H."/>
            <person name="Rascle C."/>
            <person name="Schumacher J."/>
            <person name="Segurens B."/>
            <person name="Sexton A."/>
            <person name="Silva E."/>
            <person name="Sirven C."/>
            <person name="Soanes D.M."/>
            <person name="Talbot N.J."/>
            <person name="Templeton M."/>
            <person name="Yandava C."/>
            <person name="Yarden O."/>
            <person name="Zeng Q."/>
            <person name="Rollins J.A."/>
            <person name="Lebrun M.H."/>
            <person name="Dickman M."/>
        </authorList>
    </citation>
    <scope>NUCLEOTIDE SEQUENCE [LARGE SCALE GENOMIC DNA]</scope>
    <source>
        <strain evidence="2">ATCC 18683 / 1980 / Ss-1</strain>
    </source>
</reference>
<dbReference type="RefSeq" id="XP_001587386.1">
    <property type="nucleotide sequence ID" value="XM_001587336.1"/>
</dbReference>
<gene>
    <name evidence="1" type="ORF">SS1G_11378</name>
</gene>
<evidence type="ECO:0000313" key="2">
    <source>
        <dbReference type="Proteomes" id="UP000001312"/>
    </source>
</evidence>
<protein>
    <submittedName>
        <fullName evidence="1">Uncharacterized protein</fullName>
    </submittedName>
</protein>
<organism evidence="1 2">
    <name type="scientific">Sclerotinia sclerotiorum (strain ATCC 18683 / 1980 / Ss-1)</name>
    <name type="common">White mold</name>
    <name type="synonym">Whetzelinia sclerotiorum</name>
    <dbReference type="NCBI Taxonomy" id="665079"/>
    <lineage>
        <taxon>Eukaryota</taxon>
        <taxon>Fungi</taxon>
        <taxon>Dikarya</taxon>
        <taxon>Ascomycota</taxon>
        <taxon>Pezizomycotina</taxon>
        <taxon>Leotiomycetes</taxon>
        <taxon>Helotiales</taxon>
        <taxon>Sclerotiniaceae</taxon>
        <taxon>Sclerotinia</taxon>
    </lineage>
</organism>
<keyword evidence="2" id="KW-1185">Reference proteome</keyword>
<proteinExistence type="predicted"/>
<evidence type="ECO:0000313" key="1">
    <source>
        <dbReference type="EMBL" id="EDN95500.1"/>
    </source>
</evidence>
<dbReference type="AlphaFoldDB" id="A7F1A8"/>
<dbReference type="Proteomes" id="UP000001312">
    <property type="component" value="Unassembled WGS sequence"/>
</dbReference>
<sequence>MDFIMASGARALKVYTIKVKKKKKKNKNNEK</sequence>
<name>A7F1A8_SCLS1</name>
<dbReference type="GeneID" id="5483728"/>
<dbReference type="KEGG" id="ssl:SS1G_11378"/>
<dbReference type="EMBL" id="CH476638">
    <property type="protein sequence ID" value="EDN95500.1"/>
    <property type="molecule type" value="Genomic_DNA"/>
</dbReference>